<reference evidence="1 2" key="1">
    <citation type="submission" date="2018-10" db="EMBL/GenBank/DDBJ databases">
        <title>The genome of Lysobacter enzymogenes OH11.</title>
        <authorList>
            <person name="Liu F."/>
            <person name="Zhao Y."/>
            <person name="Qian G."/>
            <person name="Chen Y."/>
            <person name="Xu H."/>
        </authorList>
    </citation>
    <scope>NUCLEOTIDE SEQUENCE [LARGE SCALE GENOMIC DNA]</scope>
    <source>
        <strain evidence="1 2">OH11</strain>
    </source>
</reference>
<accession>A0A3N2RCZ4</accession>
<organism evidence="1 2">
    <name type="scientific">Lysobacter enzymogenes</name>
    <dbReference type="NCBI Taxonomy" id="69"/>
    <lineage>
        <taxon>Bacteria</taxon>
        <taxon>Pseudomonadati</taxon>
        <taxon>Pseudomonadota</taxon>
        <taxon>Gammaproteobacteria</taxon>
        <taxon>Lysobacterales</taxon>
        <taxon>Lysobacteraceae</taxon>
        <taxon>Lysobacter</taxon>
    </lineage>
</organism>
<protein>
    <submittedName>
        <fullName evidence="1">Uncharacterized protein</fullName>
    </submittedName>
</protein>
<evidence type="ECO:0000313" key="1">
    <source>
        <dbReference type="EMBL" id="ROU05301.1"/>
    </source>
</evidence>
<name>A0A3N2RCZ4_LYSEN</name>
<evidence type="ECO:0000313" key="2">
    <source>
        <dbReference type="Proteomes" id="UP000275910"/>
    </source>
</evidence>
<sequence length="83" mass="9241">MHRPQRGRTSHDHDQRTSHARCASDLLYLASTSAQKPLQLPLLVLALEPAAVVPQPRRACAWMRTRAMGQDAPYGAAPRRCEP</sequence>
<dbReference type="Proteomes" id="UP000275910">
    <property type="component" value="Unassembled WGS sequence"/>
</dbReference>
<gene>
    <name evidence="1" type="ORF">D9T17_19455</name>
</gene>
<comment type="caution">
    <text evidence="1">The sequence shown here is derived from an EMBL/GenBank/DDBJ whole genome shotgun (WGS) entry which is preliminary data.</text>
</comment>
<dbReference type="AlphaFoldDB" id="A0A3N2RCZ4"/>
<proteinExistence type="predicted"/>
<dbReference type="EMBL" id="RCTY01000047">
    <property type="protein sequence ID" value="ROU05301.1"/>
    <property type="molecule type" value="Genomic_DNA"/>
</dbReference>